<feature type="region of interest" description="Disordered" evidence="3">
    <location>
        <begin position="1"/>
        <end position="89"/>
    </location>
</feature>
<dbReference type="PANTHER" id="PTHR48051:SF54">
    <property type="entry name" value="LEUCINE-RICH REPEAT-CONTAINING PROTEIN"/>
    <property type="match status" value="1"/>
</dbReference>
<dbReference type="InterPro" id="IPR050216">
    <property type="entry name" value="LRR_domain-containing"/>
</dbReference>
<protein>
    <recommendedName>
        <fullName evidence="6">Leucine-rich repeat-containing protein 40</fullName>
    </recommendedName>
</protein>
<keyword evidence="1" id="KW-0433">Leucine-rich repeat</keyword>
<dbReference type="AlphaFoldDB" id="A0AAD5E3J3"/>
<reference evidence="4" key="1">
    <citation type="submission" date="2021-06" db="EMBL/GenBank/DDBJ databases">
        <authorList>
            <consortium name="DOE Joint Genome Institute"/>
            <person name="Mondo S.J."/>
            <person name="Amses K.R."/>
            <person name="Simmons D.R."/>
            <person name="Longcore J.E."/>
            <person name="Seto K."/>
            <person name="Alves G.H."/>
            <person name="Bonds A.E."/>
            <person name="Quandt C.A."/>
            <person name="Davis W.J."/>
            <person name="Chang Y."/>
            <person name="Letcher P.M."/>
            <person name="Powell M.J."/>
            <person name="Kuo A."/>
            <person name="Labutti K."/>
            <person name="Pangilinan J."/>
            <person name="Andreopoulos W."/>
            <person name="Tritt A."/>
            <person name="Riley R."/>
            <person name="Hundley H."/>
            <person name="Johnson J."/>
            <person name="Lipzen A."/>
            <person name="Barry K."/>
            <person name="Berbee M.L."/>
            <person name="Buchler N.E."/>
            <person name="Grigoriev I.V."/>
            <person name="Spatafora J.W."/>
            <person name="Stajich J.E."/>
            <person name="James T.Y."/>
        </authorList>
    </citation>
    <scope>NUCLEOTIDE SEQUENCE</scope>
    <source>
        <strain evidence="4">AG</strain>
    </source>
</reference>
<dbReference type="Proteomes" id="UP001206595">
    <property type="component" value="Unassembled WGS sequence"/>
</dbReference>
<name>A0AAD5E3J3_UMBRA</name>
<dbReference type="SMART" id="SM00369">
    <property type="entry name" value="LRR_TYP"/>
    <property type="match status" value="13"/>
</dbReference>
<keyword evidence="5" id="KW-1185">Reference proteome</keyword>
<dbReference type="InterPro" id="IPR001611">
    <property type="entry name" value="Leu-rich_rpt"/>
</dbReference>
<dbReference type="SMART" id="SM00364">
    <property type="entry name" value="LRR_BAC"/>
    <property type="match status" value="7"/>
</dbReference>
<evidence type="ECO:0000313" key="4">
    <source>
        <dbReference type="EMBL" id="KAI8576027.1"/>
    </source>
</evidence>
<accession>A0AAD5E3J3</accession>
<feature type="compositionally biased region" description="Polar residues" evidence="3">
    <location>
        <begin position="11"/>
        <end position="44"/>
    </location>
</feature>
<gene>
    <name evidence="4" type="ORF">K450DRAFT_283868</name>
</gene>
<dbReference type="Gene3D" id="3.80.10.10">
    <property type="entry name" value="Ribonuclease Inhibitor"/>
    <property type="match status" value="3"/>
</dbReference>
<evidence type="ECO:0008006" key="6">
    <source>
        <dbReference type="Google" id="ProtNLM"/>
    </source>
</evidence>
<dbReference type="GO" id="GO:0005737">
    <property type="term" value="C:cytoplasm"/>
    <property type="evidence" value="ECO:0007669"/>
    <property type="project" value="TreeGrafter"/>
</dbReference>
<dbReference type="GeneID" id="75918834"/>
<dbReference type="PROSITE" id="PS51450">
    <property type="entry name" value="LRR"/>
    <property type="match status" value="3"/>
</dbReference>
<dbReference type="InterPro" id="IPR003591">
    <property type="entry name" value="Leu-rich_rpt_typical-subtyp"/>
</dbReference>
<evidence type="ECO:0000256" key="3">
    <source>
        <dbReference type="SAM" id="MobiDB-lite"/>
    </source>
</evidence>
<dbReference type="Pfam" id="PF13855">
    <property type="entry name" value="LRR_8"/>
    <property type="match status" value="3"/>
</dbReference>
<comment type="caution">
    <text evidence="4">The sequence shown here is derived from an EMBL/GenBank/DDBJ whole genome shotgun (WGS) entry which is preliminary data.</text>
</comment>
<dbReference type="EMBL" id="MU620964">
    <property type="protein sequence ID" value="KAI8576027.1"/>
    <property type="molecule type" value="Genomic_DNA"/>
</dbReference>
<keyword evidence="2" id="KW-0677">Repeat</keyword>
<proteinExistence type="predicted"/>
<dbReference type="SMART" id="SM00365">
    <property type="entry name" value="LRR_SD22"/>
    <property type="match status" value="6"/>
</dbReference>
<evidence type="ECO:0000313" key="5">
    <source>
        <dbReference type="Proteomes" id="UP001206595"/>
    </source>
</evidence>
<dbReference type="RefSeq" id="XP_051441031.1">
    <property type="nucleotide sequence ID" value="XM_051593492.1"/>
</dbReference>
<evidence type="ECO:0000256" key="1">
    <source>
        <dbReference type="ARBA" id="ARBA00022614"/>
    </source>
</evidence>
<reference evidence="4" key="2">
    <citation type="journal article" date="2022" name="Proc. Natl. Acad. Sci. U.S.A.">
        <title>Diploid-dominant life cycles characterize the early evolution of Fungi.</title>
        <authorList>
            <person name="Amses K.R."/>
            <person name="Simmons D.R."/>
            <person name="Longcore J.E."/>
            <person name="Mondo S.J."/>
            <person name="Seto K."/>
            <person name="Jeronimo G.H."/>
            <person name="Bonds A.E."/>
            <person name="Quandt C.A."/>
            <person name="Davis W.J."/>
            <person name="Chang Y."/>
            <person name="Federici B.A."/>
            <person name="Kuo A."/>
            <person name="LaButti K."/>
            <person name="Pangilinan J."/>
            <person name="Andreopoulos W."/>
            <person name="Tritt A."/>
            <person name="Riley R."/>
            <person name="Hundley H."/>
            <person name="Johnson J."/>
            <person name="Lipzen A."/>
            <person name="Barry K."/>
            <person name="Lang B.F."/>
            <person name="Cuomo C.A."/>
            <person name="Buchler N.E."/>
            <person name="Grigoriev I.V."/>
            <person name="Spatafora J.W."/>
            <person name="Stajich J.E."/>
            <person name="James T.Y."/>
        </authorList>
    </citation>
    <scope>NUCLEOTIDE SEQUENCE</scope>
    <source>
        <strain evidence="4">AG</strain>
    </source>
</reference>
<dbReference type="InterPro" id="IPR032675">
    <property type="entry name" value="LRR_dom_sf"/>
</dbReference>
<organism evidence="4 5">
    <name type="scientific">Umbelopsis ramanniana AG</name>
    <dbReference type="NCBI Taxonomy" id="1314678"/>
    <lineage>
        <taxon>Eukaryota</taxon>
        <taxon>Fungi</taxon>
        <taxon>Fungi incertae sedis</taxon>
        <taxon>Mucoromycota</taxon>
        <taxon>Mucoromycotina</taxon>
        <taxon>Umbelopsidomycetes</taxon>
        <taxon>Umbelopsidales</taxon>
        <taxon>Umbelopsidaceae</taxon>
        <taxon>Umbelopsis</taxon>
    </lineage>
</organism>
<evidence type="ECO:0000256" key="2">
    <source>
        <dbReference type="ARBA" id="ARBA00022737"/>
    </source>
</evidence>
<dbReference type="SUPFAM" id="SSF52058">
    <property type="entry name" value="L domain-like"/>
    <property type="match status" value="2"/>
</dbReference>
<dbReference type="PANTHER" id="PTHR48051">
    <property type="match status" value="1"/>
</dbReference>
<sequence length="693" mass="76816">MTIPSRGHPRPTSSVANQGDNASTSNSSPRAARGTSSAMPTKPSSGVRDFMAQQRAKIKAQQDQDKLKASKRPPKVPMPFKEAPSYSWDDTLDRGEAFGHTPPRTSKIETMIKQAKSSGKLNISNRNLDEIPDAVWNMYHVDPNAITIDLSGGSDAWSDLEELTRFIAADNQLSTISERIGEEFLALRHVDLHNNRLTSLPNTFGNLKNITYVNLSANGFEAIPVQLYSLEKLKELNLAGNKIQSFDPNIANWTSLDTLNVNDNLLTRLPQEMESLVSLRRLLANGNKLSDLPNGMLSTFGDRLEDLELANNSLQKLIINGKLHLKRIDLHHNKLQVLSFGADASLKDLYELLLSRNRLNQLDNVEMAAVNLSIIDISSNVFEDIPSSILQLQSLKRLDFSSNQLKSLPVGLGAMPNLQVISWEGNPLRSPPRNMSGSMDVLKSLRDSLKSGGDSVLETNTKLRNMQLGDSHADASPIIPSKNSTLAADPQNVKNKTLDLTKQQLQEFSTEMAESVDFAVAHIRFDQNLLSEFPSSLTHFSSTLVTLSLHRNKLTKFELNFQLPALKELNLSNNQIQIFTITQENLAPLLTNLNLSCNRLKEVPARLTEYLPGLTNLSVNTNKITTIDPDSFPGIRVLDLGNNDISQVPPLLGRVTSIKELNLDGNCFRVPRRATLVAGTESIMEFLRNRIVE</sequence>
<dbReference type="Pfam" id="PF00560">
    <property type="entry name" value="LRR_1"/>
    <property type="match status" value="1"/>
</dbReference>